<dbReference type="GO" id="GO:0005886">
    <property type="term" value="C:plasma membrane"/>
    <property type="evidence" value="ECO:0007669"/>
    <property type="project" value="TreeGrafter"/>
</dbReference>
<dbReference type="PANTHER" id="PTHR46513">
    <property type="entry name" value="VITELLOGENIN RECEPTOR-LIKE PROTEIN-RELATED-RELATED"/>
    <property type="match status" value="1"/>
</dbReference>
<feature type="domain" description="Prolow-density lipoprotein receptor-related protein 1-like beta-propeller" evidence="1">
    <location>
        <begin position="136"/>
        <end position="278"/>
    </location>
</feature>
<keyword evidence="3" id="KW-1185">Reference proteome</keyword>
<reference evidence="2 3" key="1">
    <citation type="submission" date="2020-06" db="EMBL/GenBank/DDBJ databases">
        <authorList>
            <person name="Li R."/>
            <person name="Bekaert M."/>
        </authorList>
    </citation>
    <scope>NUCLEOTIDE SEQUENCE [LARGE SCALE GENOMIC DNA]</scope>
    <source>
        <strain evidence="3">wild</strain>
    </source>
</reference>
<evidence type="ECO:0000259" key="1">
    <source>
        <dbReference type="Pfam" id="PF16472"/>
    </source>
</evidence>
<dbReference type="GO" id="GO:0017147">
    <property type="term" value="F:Wnt-protein binding"/>
    <property type="evidence" value="ECO:0007669"/>
    <property type="project" value="TreeGrafter"/>
</dbReference>
<dbReference type="Gene3D" id="2.120.10.30">
    <property type="entry name" value="TolB, C-terminal domain"/>
    <property type="match status" value="2"/>
</dbReference>
<protein>
    <submittedName>
        <fullName evidence="2">LRP4</fullName>
    </submittedName>
</protein>
<evidence type="ECO:0000313" key="3">
    <source>
        <dbReference type="Proteomes" id="UP000507470"/>
    </source>
</evidence>
<dbReference type="AlphaFoldDB" id="A0A6J8CPW2"/>
<dbReference type="PANTHER" id="PTHR46513:SF13">
    <property type="entry name" value="EGF-LIKE DOMAIN-CONTAINING PROTEIN"/>
    <property type="match status" value="1"/>
</dbReference>
<dbReference type="SMART" id="SM00135">
    <property type="entry name" value="LY"/>
    <property type="match status" value="4"/>
</dbReference>
<dbReference type="Pfam" id="PF16472">
    <property type="entry name" value="DUF5050"/>
    <property type="match status" value="1"/>
</dbReference>
<dbReference type="InterPro" id="IPR032485">
    <property type="entry name" value="LRP1-like_beta_prop"/>
</dbReference>
<dbReference type="Proteomes" id="UP000507470">
    <property type="component" value="Unassembled WGS sequence"/>
</dbReference>
<sequence>MTVLVELRATVYSMDYDYKNKQVYLPRYFNNDIMRFGYHTGFIVVHKVVSTSNRPAGLAIDSNHNHIYWTESVGGVGRIVRCDLDGSNVTIIAHSLDYPFVLRLDVKNRFRYPAKCIKLQIVVSTRDRPAGIAIDSVQGHVYWTESIYEKGRIVRCNFDGSNVIAIFESLEFPFVIRLDIKNRWMYFVERFSRISRSSLNVTQQQVLVNVNPDVTCMDLDIKNERLYWILDNTGDLKSALVDGTSVKTIINTNCKSPVCKNIAIDVVGTNIYFSNHKQLSMSNTSTGLGFTVLYNDTNRIDSIYSISGKIITDIQCLCM</sequence>
<dbReference type="InterPro" id="IPR011042">
    <property type="entry name" value="6-blade_b-propeller_TolB-like"/>
</dbReference>
<evidence type="ECO:0000313" key="2">
    <source>
        <dbReference type="EMBL" id="CAC5397307.1"/>
    </source>
</evidence>
<gene>
    <name evidence="2" type="ORF">MCOR_31757</name>
</gene>
<dbReference type="InterPro" id="IPR000033">
    <property type="entry name" value="LDLR_classB_rpt"/>
</dbReference>
<dbReference type="OrthoDB" id="382013at2759"/>
<dbReference type="GO" id="GO:0042813">
    <property type="term" value="F:Wnt receptor activity"/>
    <property type="evidence" value="ECO:0007669"/>
    <property type="project" value="TreeGrafter"/>
</dbReference>
<dbReference type="InterPro" id="IPR050778">
    <property type="entry name" value="Cueball_EGF_LRP_Nidogen"/>
</dbReference>
<organism evidence="2 3">
    <name type="scientific">Mytilus coruscus</name>
    <name type="common">Sea mussel</name>
    <dbReference type="NCBI Taxonomy" id="42192"/>
    <lineage>
        <taxon>Eukaryota</taxon>
        <taxon>Metazoa</taxon>
        <taxon>Spiralia</taxon>
        <taxon>Lophotrochozoa</taxon>
        <taxon>Mollusca</taxon>
        <taxon>Bivalvia</taxon>
        <taxon>Autobranchia</taxon>
        <taxon>Pteriomorphia</taxon>
        <taxon>Mytilida</taxon>
        <taxon>Mytiloidea</taxon>
        <taxon>Mytilidae</taxon>
        <taxon>Mytilinae</taxon>
        <taxon>Mytilus</taxon>
    </lineage>
</organism>
<dbReference type="GO" id="GO:0060070">
    <property type="term" value="P:canonical Wnt signaling pathway"/>
    <property type="evidence" value="ECO:0007669"/>
    <property type="project" value="TreeGrafter"/>
</dbReference>
<dbReference type="EMBL" id="CACVKT020005674">
    <property type="protein sequence ID" value="CAC5397307.1"/>
    <property type="molecule type" value="Genomic_DNA"/>
</dbReference>
<proteinExistence type="predicted"/>
<name>A0A6J8CPW2_MYTCO</name>
<dbReference type="SUPFAM" id="SSF63825">
    <property type="entry name" value="YWTD domain"/>
    <property type="match status" value="1"/>
</dbReference>
<accession>A0A6J8CPW2</accession>